<dbReference type="AlphaFoldDB" id="A0A846RRI1"/>
<dbReference type="EMBL" id="JAATJL010000001">
    <property type="protein sequence ID" value="NJC24160.1"/>
    <property type="molecule type" value="Genomic_DNA"/>
</dbReference>
<dbReference type="Proteomes" id="UP000547458">
    <property type="component" value="Unassembled WGS sequence"/>
</dbReference>
<accession>A0A846RRI1</accession>
<feature type="transmembrane region" description="Helical" evidence="1">
    <location>
        <begin position="6"/>
        <end position="31"/>
    </location>
</feature>
<gene>
    <name evidence="2" type="ORF">BJ994_003236</name>
</gene>
<keyword evidence="1" id="KW-0472">Membrane</keyword>
<protein>
    <submittedName>
        <fullName evidence="2">Putative membrane protein</fullName>
    </submittedName>
</protein>
<evidence type="ECO:0000313" key="2">
    <source>
        <dbReference type="EMBL" id="NJC24160.1"/>
    </source>
</evidence>
<dbReference type="Pfam" id="PF08592">
    <property type="entry name" value="Anthrone_oxy"/>
    <property type="match status" value="1"/>
</dbReference>
<keyword evidence="1" id="KW-0812">Transmembrane</keyword>
<comment type="caution">
    <text evidence="2">The sequence shown here is derived from an EMBL/GenBank/DDBJ whole genome shotgun (WGS) entry which is preliminary data.</text>
</comment>
<name>A0A846RRI1_9MICC</name>
<evidence type="ECO:0000256" key="1">
    <source>
        <dbReference type="SAM" id="Phobius"/>
    </source>
</evidence>
<keyword evidence="1" id="KW-1133">Transmembrane helix</keyword>
<feature type="transmembrane region" description="Helical" evidence="1">
    <location>
        <begin position="52"/>
        <end position="72"/>
    </location>
</feature>
<dbReference type="InterPro" id="IPR013901">
    <property type="entry name" value="Anthrone_oxy"/>
</dbReference>
<proteinExistence type="predicted"/>
<organism evidence="2 3">
    <name type="scientific">Arthrobacter pigmenti</name>
    <dbReference type="NCBI Taxonomy" id="271432"/>
    <lineage>
        <taxon>Bacteria</taxon>
        <taxon>Bacillati</taxon>
        <taxon>Actinomycetota</taxon>
        <taxon>Actinomycetes</taxon>
        <taxon>Micrococcales</taxon>
        <taxon>Micrococcaceae</taxon>
        <taxon>Arthrobacter</taxon>
    </lineage>
</organism>
<sequence length="152" mass="16067">MLQLTLSLATICTGLIAGLFFAFSVAVMPGLRRVDDAAFVGSMVAINRAIQNPLFALIFFGAFLFPALALLLDLSGPQVAALPLGLGFALYSVALGITFAVNIPLNAKLERGGGDHSLRRGFEARWVRWNTVRTVLCATAFLALVVSLTAAA</sequence>
<feature type="transmembrane region" description="Helical" evidence="1">
    <location>
        <begin position="84"/>
        <end position="105"/>
    </location>
</feature>
<dbReference type="RefSeq" id="WP_167995445.1">
    <property type="nucleotide sequence ID" value="NZ_JAATJL010000001.1"/>
</dbReference>
<feature type="transmembrane region" description="Helical" evidence="1">
    <location>
        <begin position="126"/>
        <end position="151"/>
    </location>
</feature>
<reference evidence="2 3" key="1">
    <citation type="submission" date="2020-03" db="EMBL/GenBank/DDBJ databases">
        <title>Sequencing the genomes of 1000 actinobacteria strains.</title>
        <authorList>
            <person name="Klenk H.-P."/>
        </authorList>
    </citation>
    <scope>NUCLEOTIDE SEQUENCE [LARGE SCALE GENOMIC DNA]</scope>
    <source>
        <strain evidence="2 3">DSM 16403</strain>
    </source>
</reference>
<keyword evidence="3" id="KW-1185">Reference proteome</keyword>
<evidence type="ECO:0000313" key="3">
    <source>
        <dbReference type="Proteomes" id="UP000547458"/>
    </source>
</evidence>